<dbReference type="GO" id="GO:0016887">
    <property type="term" value="F:ATP hydrolysis activity"/>
    <property type="evidence" value="ECO:0007669"/>
    <property type="project" value="InterPro"/>
</dbReference>
<dbReference type="RefSeq" id="WP_084135138.1">
    <property type="nucleotide sequence ID" value="NZ_UGVL01000001.1"/>
</dbReference>
<dbReference type="Gene3D" id="3.40.50.300">
    <property type="entry name" value="P-loop containing nucleotide triphosphate hydrolases"/>
    <property type="match status" value="1"/>
</dbReference>
<evidence type="ECO:0000313" key="8">
    <source>
        <dbReference type="Proteomes" id="UP000255233"/>
    </source>
</evidence>
<evidence type="ECO:0000259" key="6">
    <source>
        <dbReference type="PROSITE" id="PS50893"/>
    </source>
</evidence>
<dbReference type="InterPro" id="IPR003593">
    <property type="entry name" value="AAA+_ATPase"/>
</dbReference>
<feature type="domain" description="ABC transporter" evidence="6">
    <location>
        <begin position="3"/>
        <end position="244"/>
    </location>
</feature>
<proteinExistence type="predicted"/>
<dbReference type="Pfam" id="PF00005">
    <property type="entry name" value="ABC_tran"/>
    <property type="match status" value="1"/>
</dbReference>
<dbReference type="InterPro" id="IPR003439">
    <property type="entry name" value="ABC_transporter-like_ATP-bd"/>
</dbReference>
<gene>
    <name evidence="7" type="primary">yusV</name>
    <name evidence="7" type="ORF">NCTC11190_01132</name>
</gene>
<comment type="function">
    <text evidence="5">Part of the ABC transporter complex HmuTUV involved in hemin import. Responsible for energy coupling to the transport system.</text>
</comment>
<dbReference type="AlphaFoldDB" id="A0A379MQK0"/>
<evidence type="ECO:0000313" key="7">
    <source>
        <dbReference type="EMBL" id="SUE33918.1"/>
    </source>
</evidence>
<name>A0A379MQK0_9BACT</name>
<dbReference type="CDD" id="cd03214">
    <property type="entry name" value="ABC_Iron-Siderophores_B12_Hemin"/>
    <property type="match status" value="1"/>
</dbReference>
<evidence type="ECO:0000256" key="4">
    <source>
        <dbReference type="ARBA" id="ARBA00022967"/>
    </source>
</evidence>
<dbReference type="PANTHER" id="PTHR42794">
    <property type="entry name" value="HEMIN IMPORT ATP-BINDING PROTEIN HMUV"/>
    <property type="match status" value="1"/>
</dbReference>
<organism evidence="7 8">
    <name type="scientific">Rikenella microfusus</name>
    <dbReference type="NCBI Taxonomy" id="28139"/>
    <lineage>
        <taxon>Bacteria</taxon>
        <taxon>Pseudomonadati</taxon>
        <taxon>Bacteroidota</taxon>
        <taxon>Bacteroidia</taxon>
        <taxon>Bacteroidales</taxon>
        <taxon>Rikenellaceae</taxon>
        <taxon>Rikenella</taxon>
    </lineage>
</organism>
<evidence type="ECO:0000256" key="3">
    <source>
        <dbReference type="ARBA" id="ARBA00022840"/>
    </source>
</evidence>
<keyword evidence="8" id="KW-1185">Reference proteome</keyword>
<evidence type="ECO:0000256" key="2">
    <source>
        <dbReference type="ARBA" id="ARBA00022741"/>
    </source>
</evidence>
<dbReference type="OrthoDB" id="9787851at2"/>
<keyword evidence="4" id="KW-1278">Translocase</keyword>
<dbReference type="GO" id="GO:0005524">
    <property type="term" value="F:ATP binding"/>
    <property type="evidence" value="ECO:0007669"/>
    <property type="project" value="UniProtKB-KW"/>
</dbReference>
<dbReference type="SUPFAM" id="SSF52540">
    <property type="entry name" value="P-loop containing nucleoside triphosphate hydrolases"/>
    <property type="match status" value="1"/>
</dbReference>
<sequence length="338" mass="36145">MKLELEEIALGYAQRHARTRLLAEHLSLCAPEGELTALLGRNGVGKSTLLRVLAGVRPPLAGRVLLDGREVASMTARERAARIAFVTTEPVAAAHLRVREVVSMGRAPYTGWFGTLSPEDERIVGESLERVGMAAFRDKTLESLSDGERQRVMIARALAQDTPLVLLDEPTAFLDLPNRYQIALLLRELAHDTGKSVVYSSHDLSTAVQLCDALWVMTPEGVAAGAPEDLLRSGRLNAMFDGTPLTLTPEGTVRLEQEKERTVKIPAATDPQTTALLTGVAARCGFRVVAGETAPADCSIALSADGTFSVSDARSGTVGTAGDFHALAALLRRSGTVR</sequence>
<dbReference type="PANTHER" id="PTHR42794:SF1">
    <property type="entry name" value="HEMIN IMPORT ATP-BINDING PROTEIN HMUV"/>
    <property type="match status" value="1"/>
</dbReference>
<dbReference type="PROSITE" id="PS50893">
    <property type="entry name" value="ABC_TRANSPORTER_2"/>
    <property type="match status" value="1"/>
</dbReference>
<keyword evidence="3 7" id="KW-0067">ATP-binding</keyword>
<dbReference type="STRING" id="880526.GCA_000427365_00315"/>
<dbReference type="Proteomes" id="UP000255233">
    <property type="component" value="Unassembled WGS sequence"/>
</dbReference>
<reference evidence="7 8" key="1">
    <citation type="submission" date="2018-06" db="EMBL/GenBank/DDBJ databases">
        <authorList>
            <consortium name="Pathogen Informatics"/>
            <person name="Doyle S."/>
        </authorList>
    </citation>
    <scope>NUCLEOTIDE SEQUENCE [LARGE SCALE GENOMIC DNA]</scope>
    <source>
        <strain evidence="7 8">NCTC11190</strain>
    </source>
</reference>
<protein>
    <submittedName>
        <fullName evidence="7">Probable siderophore transport system ATP-binding protein YusV</fullName>
    </submittedName>
</protein>
<keyword evidence="2" id="KW-0547">Nucleotide-binding</keyword>
<dbReference type="InterPro" id="IPR027417">
    <property type="entry name" value="P-loop_NTPase"/>
</dbReference>
<dbReference type="SMART" id="SM00382">
    <property type="entry name" value="AAA"/>
    <property type="match status" value="1"/>
</dbReference>
<evidence type="ECO:0000256" key="1">
    <source>
        <dbReference type="ARBA" id="ARBA00022448"/>
    </source>
</evidence>
<dbReference type="EMBL" id="UGVL01000001">
    <property type="protein sequence ID" value="SUE33918.1"/>
    <property type="molecule type" value="Genomic_DNA"/>
</dbReference>
<accession>A0A379MQK0</accession>
<keyword evidence="1" id="KW-0813">Transport</keyword>
<evidence type="ECO:0000256" key="5">
    <source>
        <dbReference type="ARBA" id="ARBA00037066"/>
    </source>
</evidence>